<evidence type="ECO:0000313" key="2">
    <source>
        <dbReference type="Proteomes" id="UP000475532"/>
    </source>
</evidence>
<evidence type="ECO:0000313" key="1">
    <source>
        <dbReference type="EMBL" id="NEA22830.1"/>
    </source>
</evidence>
<sequence>MFGRAAGAVRPGGLLVWEAFTEDARRDRPQMPAEWCLAPGEPASLLQDGFTVLDQTDVPSTGKRRLLARFDG</sequence>
<protein>
    <recommendedName>
        <fullName evidence="3">Class I SAM-dependent methyltransferase</fullName>
    </recommendedName>
</protein>
<dbReference type="Proteomes" id="UP000475532">
    <property type="component" value="Unassembled WGS sequence"/>
</dbReference>
<name>A0A6L9QBG2_9ACTN</name>
<gene>
    <name evidence="1" type="ORF">G3I70_10035</name>
</gene>
<organism evidence="1 2">
    <name type="scientific">Actinomadura bangladeshensis</name>
    <dbReference type="NCBI Taxonomy" id="453573"/>
    <lineage>
        <taxon>Bacteria</taxon>
        <taxon>Bacillati</taxon>
        <taxon>Actinomycetota</taxon>
        <taxon>Actinomycetes</taxon>
        <taxon>Streptosporangiales</taxon>
        <taxon>Thermomonosporaceae</taxon>
        <taxon>Actinomadura</taxon>
    </lineage>
</organism>
<comment type="caution">
    <text evidence="1">The sequence shown here is derived from an EMBL/GenBank/DDBJ whole genome shotgun (WGS) entry which is preliminary data.</text>
</comment>
<reference evidence="1 2" key="1">
    <citation type="submission" date="2020-01" db="EMBL/GenBank/DDBJ databases">
        <title>Insect and environment-associated Actinomycetes.</title>
        <authorList>
            <person name="Currrie C."/>
            <person name="Chevrette M."/>
            <person name="Carlson C."/>
            <person name="Stubbendieck R."/>
            <person name="Wendt-Pienkowski E."/>
        </authorList>
    </citation>
    <scope>NUCLEOTIDE SEQUENCE [LARGE SCALE GENOMIC DNA]</scope>
    <source>
        <strain evidence="1 2">SID10258</strain>
    </source>
</reference>
<proteinExistence type="predicted"/>
<accession>A0A6L9QBG2</accession>
<dbReference type="AlphaFoldDB" id="A0A6L9QBG2"/>
<dbReference type="RefSeq" id="WP_163054789.1">
    <property type="nucleotide sequence ID" value="NZ_JAAGLI010000239.1"/>
</dbReference>
<dbReference type="EMBL" id="JAAGLI010000239">
    <property type="protein sequence ID" value="NEA22830.1"/>
    <property type="molecule type" value="Genomic_DNA"/>
</dbReference>
<evidence type="ECO:0008006" key="3">
    <source>
        <dbReference type="Google" id="ProtNLM"/>
    </source>
</evidence>